<name>A0A5N3R1S3_9VIBR</name>
<gene>
    <name evidence="2" type="ORF">F2P58_13170</name>
</gene>
<feature type="region of interest" description="Disordered" evidence="1">
    <location>
        <begin position="1"/>
        <end position="25"/>
    </location>
</feature>
<dbReference type="EMBL" id="VWSE01000006">
    <property type="protein sequence ID" value="KAB0288434.1"/>
    <property type="molecule type" value="Genomic_DNA"/>
</dbReference>
<comment type="caution">
    <text evidence="2">The sequence shown here is derived from an EMBL/GenBank/DDBJ whole genome shotgun (WGS) entry which is preliminary data.</text>
</comment>
<organism evidence="2 3">
    <name type="scientific">Vibrio fortis</name>
    <dbReference type="NCBI Taxonomy" id="212667"/>
    <lineage>
        <taxon>Bacteria</taxon>
        <taxon>Pseudomonadati</taxon>
        <taxon>Pseudomonadota</taxon>
        <taxon>Gammaproteobacteria</taxon>
        <taxon>Vibrionales</taxon>
        <taxon>Vibrionaceae</taxon>
        <taxon>Vibrio</taxon>
    </lineage>
</organism>
<evidence type="ECO:0000256" key="1">
    <source>
        <dbReference type="SAM" id="MobiDB-lite"/>
    </source>
</evidence>
<proteinExistence type="predicted"/>
<evidence type="ECO:0000313" key="3">
    <source>
        <dbReference type="Proteomes" id="UP000326789"/>
    </source>
</evidence>
<protein>
    <submittedName>
        <fullName evidence="2">Uncharacterized protein</fullName>
    </submittedName>
</protein>
<dbReference type="Proteomes" id="UP000326789">
    <property type="component" value="Unassembled WGS sequence"/>
</dbReference>
<dbReference type="AlphaFoldDB" id="A0A5N3R1S3"/>
<sequence length="178" mass="18910">MNAQMKSSKPHTNGCNTESSALQETPTKGCRAMVKQASLISLLASTSLIFGCGGGGGGGGGSTAAPAPAVASTMSDLTVPDGFDYNPVEQHDLNIDISHISTNRSFVSVYSRYSERSDATFKPDYSSRLLAGSLNNGQFNSSFTAPISEENILIEIWFYDGQAPLQQIVSSDVMQVTW</sequence>
<dbReference type="RefSeq" id="WP_150870368.1">
    <property type="nucleotide sequence ID" value="NZ_VWSE01000006.1"/>
</dbReference>
<evidence type="ECO:0000313" key="2">
    <source>
        <dbReference type="EMBL" id="KAB0288434.1"/>
    </source>
</evidence>
<accession>A0A5N3R1S3</accession>
<reference evidence="2 3" key="1">
    <citation type="submission" date="2019-09" db="EMBL/GenBank/DDBJ databases">
        <title>Whole genome sequence of Vibrio fortis.</title>
        <authorList>
            <person name="Das S.K."/>
        </authorList>
    </citation>
    <scope>NUCLEOTIDE SEQUENCE [LARGE SCALE GENOMIC DNA]</scope>
    <source>
        <strain evidence="2 3">AN60</strain>
    </source>
</reference>